<dbReference type="Gene3D" id="2.70.98.10">
    <property type="match status" value="1"/>
</dbReference>
<organism evidence="7 8">
    <name type="scientific">Bacteroides uniformis str. 3978 T3 ii</name>
    <dbReference type="NCBI Taxonomy" id="1339349"/>
    <lineage>
        <taxon>Bacteria</taxon>
        <taxon>Pseudomonadati</taxon>
        <taxon>Bacteroidota</taxon>
        <taxon>Bacteroidia</taxon>
        <taxon>Bacteroidales</taxon>
        <taxon>Bacteroidaceae</taxon>
        <taxon>Bacteroides</taxon>
    </lineage>
</organism>
<dbReference type="InterPro" id="IPR029483">
    <property type="entry name" value="GH97_C"/>
</dbReference>
<evidence type="ECO:0000313" key="8">
    <source>
        <dbReference type="Proteomes" id="UP000028013"/>
    </source>
</evidence>
<dbReference type="InterPro" id="IPR029486">
    <property type="entry name" value="GH97_N"/>
</dbReference>
<proteinExistence type="predicted"/>
<dbReference type="InterPro" id="IPR013785">
    <property type="entry name" value="Aldolase_TIM"/>
</dbReference>
<evidence type="ECO:0000313" key="7">
    <source>
        <dbReference type="EMBL" id="KDS49071.1"/>
    </source>
</evidence>
<dbReference type="AlphaFoldDB" id="A0A078RX11"/>
<dbReference type="PANTHER" id="PTHR35803">
    <property type="entry name" value="GLUCAN 1,4-ALPHA-GLUCOSIDASE SUSB-RELATED"/>
    <property type="match status" value="1"/>
</dbReference>
<evidence type="ECO:0000256" key="2">
    <source>
        <dbReference type="ARBA" id="ARBA00011245"/>
    </source>
</evidence>
<dbReference type="Proteomes" id="UP000028013">
    <property type="component" value="Unassembled WGS sequence"/>
</dbReference>
<feature type="domain" description="Glycosyl-hydrolase 97 C-terminal oligomerisation" evidence="6">
    <location>
        <begin position="569"/>
        <end position="669"/>
    </location>
</feature>
<dbReference type="PROSITE" id="PS51257">
    <property type="entry name" value="PROKAR_LIPOPROTEIN"/>
    <property type="match status" value="1"/>
</dbReference>
<feature type="domain" description="Glycosyl-hydrolase 97 N-terminal" evidence="5">
    <location>
        <begin position="31"/>
        <end position="285"/>
    </location>
</feature>
<comment type="caution">
    <text evidence="7">The sequence shown here is derived from an EMBL/GenBank/DDBJ whole genome shotgun (WGS) entry which is preliminary data.</text>
</comment>
<reference evidence="7 8" key="1">
    <citation type="submission" date="2014-04" db="EMBL/GenBank/DDBJ databases">
        <authorList>
            <person name="Sears C."/>
            <person name="Carroll K."/>
            <person name="Sack B.R."/>
            <person name="Qadri F."/>
            <person name="Myers L.L."/>
            <person name="Chung G.-T."/>
            <person name="Escheverria P."/>
            <person name="Fraser C.M."/>
            <person name="Sadzewicz L."/>
            <person name="Shefchek K.A."/>
            <person name="Tallon L."/>
            <person name="Das S.P."/>
            <person name="Daugherty S."/>
            <person name="Mongodin E.F."/>
        </authorList>
    </citation>
    <scope>NUCLEOTIDE SEQUENCE [LARGE SCALE GENOMIC DNA]</scope>
    <source>
        <strain evidence="7 8">3978 T3 ii</strain>
    </source>
</reference>
<sequence>MTMKLKKTLQIILALCLGLWMISCQQEHIKLTSPNGKLSLEFTLDEEGAPRYCLRHAGKNILLPSRLGLVLKDAPDLLTGFVLKEVKHDSHNDVWQPVWGEEAEIVNHYNELRVCLKEETSLERELNIIFRLFDDGMGFRYEFPRQQQLQEFLIDDEVTEFVFPADYDAWSIPVKGVRFYEALFEKKTLSKMGWVSTPVTIETTDSLYLAIHEANLTDYAAMNLKPVEQLEDNKTVTLRAALTPWSTGEKVRVTDTRVSPWRTMIVAESAGDLLLSRLMLNLNEPCRITDTSWIQPMRYIGIWWTYHMKHNTWHAGPHHGATTENTMRHIDFAAANNLGGVLVEGWNEDWATWKFSFTKPYTDFDIQRITDYGRSKGVALIGHHETGGNVSNYENQMEDGFKFYEKYGVHQVKTGYVGDLLDGKEYHSSQFGVLHYRKVIEAAARHRICIDNHEPVIPTGLQRTFPNLMTQEGVRGQEWDAWDVDGGNPPSHTVILPFTRGLAGPMDFTPVTFRFVNDVMPQTRVHTTLAKQLALFVVLYSPLQMASDEIENYEANPEPFNFIVSCPTDWSRTVVPEACIGSYVTIARCDKGEGCWYIGSITGDEERTANISLSFLDTDKSYLATIYRDAPESDYETCPAAILIEEREVTYSDTLTIRQARSGGTAVRLCPIKDC</sequence>
<evidence type="ECO:0000259" key="5">
    <source>
        <dbReference type="Pfam" id="PF14508"/>
    </source>
</evidence>
<dbReference type="Pfam" id="PF10566">
    <property type="entry name" value="Glyco_hydro_97"/>
    <property type="match status" value="1"/>
</dbReference>
<keyword evidence="3" id="KW-0106">Calcium</keyword>
<dbReference type="Pfam" id="PF14509">
    <property type="entry name" value="GH97_C"/>
    <property type="match status" value="1"/>
</dbReference>
<name>A0A078RX11_BACUN</name>
<dbReference type="InterPro" id="IPR052720">
    <property type="entry name" value="Glycosyl_hydrolase_97"/>
</dbReference>
<feature type="domain" description="Glycosyl-hydrolase 97 catalytic" evidence="4">
    <location>
        <begin position="303"/>
        <end position="474"/>
    </location>
</feature>
<dbReference type="SUPFAM" id="SSF51445">
    <property type="entry name" value="(Trans)glycosidases"/>
    <property type="match status" value="1"/>
</dbReference>
<dbReference type="Pfam" id="PF14508">
    <property type="entry name" value="GH97_N"/>
    <property type="match status" value="1"/>
</dbReference>
<dbReference type="GO" id="GO:0030246">
    <property type="term" value="F:carbohydrate binding"/>
    <property type="evidence" value="ECO:0007669"/>
    <property type="project" value="InterPro"/>
</dbReference>
<dbReference type="InterPro" id="IPR019563">
    <property type="entry name" value="GH97_catalytic"/>
</dbReference>
<dbReference type="EMBL" id="JNHN01000178">
    <property type="protein sequence ID" value="KDS49071.1"/>
    <property type="molecule type" value="Genomic_DNA"/>
</dbReference>
<accession>A0A078RX11</accession>
<dbReference type="GO" id="GO:0016787">
    <property type="term" value="F:hydrolase activity"/>
    <property type="evidence" value="ECO:0007669"/>
    <property type="project" value="UniProtKB-KW"/>
</dbReference>
<dbReference type="PANTHER" id="PTHR35803:SF1">
    <property type="entry name" value="GLUCAN 1,4-ALPHA-GLUCOSIDASE SUSB"/>
    <property type="match status" value="1"/>
</dbReference>
<evidence type="ECO:0000259" key="6">
    <source>
        <dbReference type="Pfam" id="PF14509"/>
    </source>
</evidence>
<dbReference type="PATRIC" id="fig|1339349.3.peg.3182"/>
<comment type="subunit">
    <text evidence="2">Monomer.</text>
</comment>
<dbReference type="Gene3D" id="3.20.20.70">
    <property type="entry name" value="Aldolase class I"/>
    <property type="match status" value="1"/>
</dbReference>
<keyword evidence="7" id="KW-0378">Hydrolase</keyword>
<dbReference type="RefSeq" id="WP_080707074.1">
    <property type="nucleotide sequence ID" value="NZ_JNHN01000178.1"/>
</dbReference>
<evidence type="ECO:0000256" key="1">
    <source>
        <dbReference type="ARBA" id="ARBA00001913"/>
    </source>
</evidence>
<evidence type="ECO:0000259" key="4">
    <source>
        <dbReference type="Pfam" id="PF10566"/>
    </source>
</evidence>
<dbReference type="InterPro" id="IPR014718">
    <property type="entry name" value="GH-type_carb-bd"/>
</dbReference>
<dbReference type="InterPro" id="IPR017853">
    <property type="entry name" value="GH"/>
</dbReference>
<comment type="cofactor">
    <cofactor evidence="1">
        <name>Ca(2+)</name>
        <dbReference type="ChEBI" id="CHEBI:29108"/>
    </cofactor>
</comment>
<protein>
    <submittedName>
        <fullName evidence="7">Glycoside hydrolase 97 family protein</fullName>
    </submittedName>
</protein>
<evidence type="ECO:0000256" key="3">
    <source>
        <dbReference type="ARBA" id="ARBA00022837"/>
    </source>
</evidence>
<gene>
    <name evidence="7" type="ORF">M094_2054</name>
</gene>